<organism evidence="2 3">
    <name type="scientific">Corynebacterium provencense</name>
    <dbReference type="NCBI Taxonomy" id="1737425"/>
    <lineage>
        <taxon>Bacteria</taxon>
        <taxon>Bacillati</taxon>
        <taxon>Actinomycetota</taxon>
        <taxon>Actinomycetes</taxon>
        <taxon>Mycobacteriales</taxon>
        <taxon>Corynebacteriaceae</taxon>
        <taxon>Corynebacterium</taxon>
    </lineage>
</organism>
<dbReference type="EMBL" id="CP024988">
    <property type="protein sequence ID" value="AWT26107.1"/>
    <property type="molecule type" value="Genomic_DNA"/>
</dbReference>
<protein>
    <submittedName>
        <fullName evidence="2">Putative lipoprotein</fullName>
    </submittedName>
</protein>
<sequence>MTKVERRHGTVVGGVHALRGAAAVAVAVAAAAATVSCGTDGEDGATTEEDFTYVLDSTPVTTNAASSTGVVTDAAKLSARLYPGAFIPGPGNRLLPNTDLVTATPEDGNPDAVDYVIADTATYSDGAPVVCDDFLLSWVAAHRTDLFASDPGLMTRVRDISCVAGEKKFRVDFDAGAGQRYRELFGPGEVLPSHTVASAAGVPDVVDAVNTGDPDALAALGRSWTSTFDLATTDPATVPTYGPFRIEAREGDGALLLSANPEWSGDRPGIDRIVVTGGGDLARAVNGTADVVDAAVRPGQPTDADLAAAGFTVDRTTGSRIDGLTLATDGVFATADNRRAFTRCIDRDAVVAAVATSTGAKVAPVTLRVAGPGSPAAEALTPSATADSSYDPAATRAVLGGVSVRVGFPADRPRYAAEVEAVTTSCAAAGVTVEAVQLPAAAFDLPGVLGRDVDAVLDTRTAYGRNPSVTASPVSTVSQIREAEQALAQEAVTVPLSVEPRLTAVAGTVTDVSDSGTDTGLSWNMDRWISTDHPVTDSAAEGEEDA</sequence>
<dbReference type="SUPFAM" id="SSF53850">
    <property type="entry name" value="Periplasmic binding protein-like II"/>
    <property type="match status" value="1"/>
</dbReference>
<dbReference type="PANTHER" id="PTHR30290">
    <property type="entry name" value="PERIPLASMIC BINDING COMPONENT OF ABC TRANSPORTER"/>
    <property type="match status" value="1"/>
</dbReference>
<gene>
    <name evidence="2" type="ORF">Csp1_13140</name>
</gene>
<dbReference type="GO" id="GO:0015833">
    <property type="term" value="P:peptide transport"/>
    <property type="evidence" value="ECO:0007669"/>
    <property type="project" value="TreeGrafter"/>
</dbReference>
<keyword evidence="2" id="KW-0449">Lipoprotein</keyword>
<dbReference type="Gene3D" id="3.40.190.10">
    <property type="entry name" value="Periplasmic binding protein-like II"/>
    <property type="match status" value="1"/>
</dbReference>
<name>A0A2Z3YVL1_9CORY</name>
<evidence type="ECO:0000313" key="3">
    <source>
        <dbReference type="Proteomes" id="UP000247696"/>
    </source>
</evidence>
<dbReference type="Pfam" id="PF00496">
    <property type="entry name" value="SBP_bac_5"/>
    <property type="match status" value="1"/>
</dbReference>
<dbReference type="STRING" id="1737425.GCA_900049755_02414"/>
<keyword evidence="3" id="KW-1185">Reference proteome</keyword>
<dbReference type="InterPro" id="IPR000914">
    <property type="entry name" value="SBP_5_dom"/>
</dbReference>
<evidence type="ECO:0000313" key="2">
    <source>
        <dbReference type="EMBL" id="AWT26107.1"/>
    </source>
</evidence>
<dbReference type="Proteomes" id="UP000247696">
    <property type="component" value="Chromosome"/>
</dbReference>
<reference evidence="3" key="1">
    <citation type="submission" date="2017-11" db="EMBL/GenBank/DDBJ databases">
        <title>Otitis media/interna in a cat caused by the recently described species Corynebacterium provencense.</title>
        <authorList>
            <person name="Kittl S."/>
            <person name="Brodard I."/>
            <person name="Rychener L."/>
            <person name="Jores J."/>
            <person name="Roosje P."/>
            <person name="Gobeli Brawand S."/>
        </authorList>
    </citation>
    <scope>NUCLEOTIDE SEQUENCE [LARGE SCALE GENOMIC DNA]</scope>
    <source>
        <strain evidence="3">17KM38</strain>
    </source>
</reference>
<dbReference type="Gene3D" id="3.10.105.10">
    <property type="entry name" value="Dipeptide-binding Protein, Domain 3"/>
    <property type="match status" value="1"/>
</dbReference>
<evidence type="ECO:0000259" key="1">
    <source>
        <dbReference type="Pfam" id="PF00496"/>
    </source>
</evidence>
<dbReference type="GO" id="GO:1904680">
    <property type="term" value="F:peptide transmembrane transporter activity"/>
    <property type="evidence" value="ECO:0007669"/>
    <property type="project" value="TreeGrafter"/>
</dbReference>
<dbReference type="PANTHER" id="PTHR30290:SF65">
    <property type="entry name" value="MONOACYL PHOSPHATIDYLINOSITOL TETRAMANNOSIDE-BINDING PROTEIN LPQW-RELATED"/>
    <property type="match status" value="1"/>
</dbReference>
<dbReference type="KEGG" id="cpre:Csp1_13140"/>
<proteinExistence type="predicted"/>
<dbReference type="InterPro" id="IPR039424">
    <property type="entry name" value="SBP_5"/>
</dbReference>
<feature type="domain" description="Solute-binding protein family 5" evidence="1">
    <location>
        <begin position="117"/>
        <end position="466"/>
    </location>
</feature>
<dbReference type="RefSeq" id="WP_227871235.1">
    <property type="nucleotide sequence ID" value="NZ_CP024988.1"/>
</dbReference>
<accession>A0A2Z3YVL1</accession>
<dbReference type="AlphaFoldDB" id="A0A2Z3YVL1"/>